<comment type="caution">
    <text evidence="3">The sequence shown here is derived from an EMBL/GenBank/DDBJ whole genome shotgun (WGS) entry which is preliminary data.</text>
</comment>
<comment type="similarity">
    <text evidence="1 2">Belongs to the RNase T2 family.</text>
</comment>
<dbReference type="PANTHER" id="PTHR11240">
    <property type="entry name" value="RIBONUCLEASE T2"/>
    <property type="match status" value="1"/>
</dbReference>
<dbReference type="SUPFAM" id="SSF55895">
    <property type="entry name" value="Ribonuclease Rh-like"/>
    <property type="match status" value="1"/>
</dbReference>
<keyword evidence="4" id="KW-1185">Reference proteome</keyword>
<dbReference type="PANTHER" id="PTHR11240:SF84">
    <property type="entry name" value="RIBONUCLEASE 1-LIKE"/>
    <property type="match status" value="1"/>
</dbReference>
<gene>
    <name evidence="3" type="ORF">Gohar_026716</name>
</gene>
<dbReference type="OrthoDB" id="967166at2759"/>
<dbReference type="InterPro" id="IPR033130">
    <property type="entry name" value="RNase_T2_His_AS_2"/>
</dbReference>
<dbReference type="GO" id="GO:0005576">
    <property type="term" value="C:extracellular region"/>
    <property type="evidence" value="ECO:0007669"/>
    <property type="project" value="TreeGrafter"/>
</dbReference>
<sequence>MNNGIDNFIEIFPYVTTWSTSKYLLLAAVVVCLSACFRLYSQLSSLNISTLIHHQFKARAPPPTISFYKLSLQWPPAACHGTLSCKPPIPSNFTIHGIWPQDRNDEPIPPYNKNNPCTPKRPTPPTDLPIKLRPIEVYLMSEWPNLTANYQFWEYEWKKHGTCSDYPDDPLTYFKSAVKLRLGISTIVRFRRKTSWTVKQVADEVFDVLKAYPEIACNLNPSGTPKQLWEIRLCYDRPNPGQTPHILINCTHRLPVRKGKIIGPCKSLSDTIFFP</sequence>
<dbReference type="Pfam" id="PF00445">
    <property type="entry name" value="Ribonuclease_T2"/>
    <property type="match status" value="1"/>
</dbReference>
<organism evidence="3 4">
    <name type="scientific">Gossypium harknessii</name>
    <dbReference type="NCBI Taxonomy" id="34285"/>
    <lineage>
        <taxon>Eukaryota</taxon>
        <taxon>Viridiplantae</taxon>
        <taxon>Streptophyta</taxon>
        <taxon>Embryophyta</taxon>
        <taxon>Tracheophyta</taxon>
        <taxon>Spermatophyta</taxon>
        <taxon>Magnoliopsida</taxon>
        <taxon>eudicotyledons</taxon>
        <taxon>Gunneridae</taxon>
        <taxon>Pentapetalae</taxon>
        <taxon>rosids</taxon>
        <taxon>malvids</taxon>
        <taxon>Malvales</taxon>
        <taxon>Malvaceae</taxon>
        <taxon>Malvoideae</taxon>
        <taxon>Gossypium</taxon>
    </lineage>
</organism>
<dbReference type="InterPro" id="IPR001568">
    <property type="entry name" value="RNase_T2-like"/>
</dbReference>
<protein>
    <submittedName>
        <fullName evidence="3">Uncharacterized protein</fullName>
    </submittedName>
</protein>
<dbReference type="GO" id="GO:0006401">
    <property type="term" value="P:RNA catabolic process"/>
    <property type="evidence" value="ECO:0007669"/>
    <property type="project" value="TreeGrafter"/>
</dbReference>
<dbReference type="InterPro" id="IPR036430">
    <property type="entry name" value="RNase_T2-like_sf"/>
</dbReference>
<dbReference type="GO" id="GO:0003723">
    <property type="term" value="F:RNA binding"/>
    <property type="evidence" value="ECO:0007669"/>
    <property type="project" value="InterPro"/>
</dbReference>
<accession>A0A7J9HT35</accession>
<reference evidence="3 4" key="1">
    <citation type="journal article" date="2019" name="Genome Biol. Evol.">
        <title>Insights into the evolution of the New World diploid cottons (Gossypium, subgenus Houzingenia) based on genome sequencing.</title>
        <authorList>
            <person name="Grover C.E."/>
            <person name="Arick M.A. 2nd"/>
            <person name="Thrash A."/>
            <person name="Conover J.L."/>
            <person name="Sanders W.S."/>
            <person name="Peterson D.G."/>
            <person name="Frelichowski J.E."/>
            <person name="Scheffler J.A."/>
            <person name="Scheffler B.E."/>
            <person name="Wendel J.F."/>
        </authorList>
    </citation>
    <scope>NUCLEOTIDE SEQUENCE [LARGE SCALE GENOMIC DNA]</scope>
    <source>
        <strain evidence="3">0</strain>
        <tissue evidence="3">Leaf</tissue>
    </source>
</reference>
<dbReference type="EMBL" id="JABFAD010000011">
    <property type="protein sequence ID" value="MBA0812778.1"/>
    <property type="molecule type" value="Genomic_DNA"/>
</dbReference>
<evidence type="ECO:0000256" key="2">
    <source>
        <dbReference type="RuleBase" id="RU004328"/>
    </source>
</evidence>
<dbReference type="Gene3D" id="3.90.730.10">
    <property type="entry name" value="Ribonuclease T2-like"/>
    <property type="match status" value="1"/>
</dbReference>
<evidence type="ECO:0000313" key="4">
    <source>
        <dbReference type="Proteomes" id="UP000593560"/>
    </source>
</evidence>
<evidence type="ECO:0000256" key="1">
    <source>
        <dbReference type="ARBA" id="ARBA00007469"/>
    </source>
</evidence>
<proteinExistence type="inferred from homology"/>
<dbReference type="Proteomes" id="UP000593560">
    <property type="component" value="Unassembled WGS sequence"/>
</dbReference>
<evidence type="ECO:0000313" key="3">
    <source>
        <dbReference type="EMBL" id="MBA0812778.1"/>
    </source>
</evidence>
<dbReference type="AlphaFoldDB" id="A0A7J9HT35"/>
<name>A0A7J9HT35_9ROSI</name>
<dbReference type="PROSITE" id="PS00531">
    <property type="entry name" value="RNASE_T2_2"/>
    <property type="match status" value="1"/>
</dbReference>
<dbReference type="GO" id="GO:0033897">
    <property type="term" value="F:ribonuclease T2 activity"/>
    <property type="evidence" value="ECO:0007669"/>
    <property type="project" value="InterPro"/>
</dbReference>